<keyword evidence="2" id="KW-0677">Repeat</keyword>
<evidence type="ECO:0000256" key="1">
    <source>
        <dbReference type="ARBA" id="ARBA00022679"/>
    </source>
</evidence>
<dbReference type="Gene3D" id="2.160.10.10">
    <property type="entry name" value="Hexapeptide repeat proteins"/>
    <property type="match status" value="1"/>
</dbReference>
<name>W4QJP7_9BACI</name>
<dbReference type="CDD" id="cd03349">
    <property type="entry name" value="LbH_XAT"/>
    <property type="match status" value="1"/>
</dbReference>
<dbReference type="RefSeq" id="WP_035346435.1">
    <property type="nucleotide sequence ID" value="NZ_BAUU01000029.1"/>
</dbReference>
<dbReference type="AlphaFoldDB" id="W4QJP7"/>
<dbReference type="PANTHER" id="PTHR43300">
    <property type="entry name" value="ACETYLTRANSFERASE"/>
    <property type="match status" value="1"/>
</dbReference>
<dbReference type="GO" id="GO:0016740">
    <property type="term" value="F:transferase activity"/>
    <property type="evidence" value="ECO:0007669"/>
    <property type="project" value="UniProtKB-KW"/>
</dbReference>
<dbReference type="Proteomes" id="UP000018895">
    <property type="component" value="Unassembled WGS sequence"/>
</dbReference>
<dbReference type="NCBIfam" id="TIGR03308">
    <property type="entry name" value="phn_thr-fam"/>
    <property type="match status" value="1"/>
</dbReference>
<dbReference type="PROSITE" id="PS00101">
    <property type="entry name" value="HEXAPEP_TRANSFERASES"/>
    <property type="match status" value="1"/>
</dbReference>
<dbReference type="SUPFAM" id="SSF51161">
    <property type="entry name" value="Trimeric LpxA-like enzymes"/>
    <property type="match status" value="1"/>
</dbReference>
<dbReference type="PANTHER" id="PTHR43300:SF11">
    <property type="entry name" value="ACETYLTRANSFERASE RV3034C-RELATED"/>
    <property type="match status" value="1"/>
</dbReference>
<reference evidence="3" key="1">
    <citation type="journal article" date="2014" name="Genome Announc.">
        <title>Draft Genome Sequences of Three Alkaliphilic Bacillus Strains, Bacillus wakoensis JCM 9140T, Bacillus akibai JCM 9157T, and Bacillus hemicellulosilyticus JCM 9152T.</title>
        <authorList>
            <person name="Yuki M."/>
            <person name="Oshima K."/>
            <person name="Suda W."/>
            <person name="Oshida Y."/>
            <person name="Kitamura K."/>
            <person name="Iida T."/>
            <person name="Hattori M."/>
            <person name="Ohkuma M."/>
        </authorList>
    </citation>
    <scope>NUCLEOTIDE SEQUENCE [LARGE SCALE GENOMIC DNA]</scope>
    <source>
        <strain evidence="3">JCM 9152</strain>
    </source>
</reference>
<evidence type="ECO:0000256" key="2">
    <source>
        <dbReference type="ARBA" id="ARBA00022737"/>
    </source>
</evidence>
<dbReference type="STRING" id="1236971.JCM9152_3656"/>
<dbReference type="InterPro" id="IPR017694">
    <property type="entry name" value="Phosphonate_tfrase_rpt"/>
</dbReference>
<dbReference type="OrthoDB" id="9801697at2"/>
<protein>
    <submittedName>
        <fullName evidence="3">Chloramphenicol acetyltransferase</fullName>
    </submittedName>
</protein>
<keyword evidence="1 3" id="KW-0808">Transferase</keyword>
<evidence type="ECO:0000313" key="3">
    <source>
        <dbReference type="EMBL" id="GAE32137.1"/>
    </source>
</evidence>
<dbReference type="EMBL" id="BAUU01000029">
    <property type="protein sequence ID" value="GAE32137.1"/>
    <property type="molecule type" value="Genomic_DNA"/>
</dbReference>
<gene>
    <name evidence="3" type="ORF">JCM9152_3656</name>
</gene>
<dbReference type="InterPro" id="IPR018357">
    <property type="entry name" value="Hexapep_transf_CS"/>
</dbReference>
<accession>W4QJP7</accession>
<dbReference type="Pfam" id="PF00132">
    <property type="entry name" value="Hexapep"/>
    <property type="match status" value="1"/>
</dbReference>
<dbReference type="InterPro" id="IPR011004">
    <property type="entry name" value="Trimer_LpxA-like_sf"/>
</dbReference>
<organism evidence="3 4">
    <name type="scientific">Halalkalibacter hemicellulosilyticusJCM 9152</name>
    <dbReference type="NCBI Taxonomy" id="1236971"/>
    <lineage>
        <taxon>Bacteria</taxon>
        <taxon>Bacillati</taxon>
        <taxon>Bacillota</taxon>
        <taxon>Bacilli</taxon>
        <taxon>Bacillales</taxon>
        <taxon>Bacillaceae</taxon>
        <taxon>Halalkalibacter</taxon>
    </lineage>
</organism>
<evidence type="ECO:0000313" key="4">
    <source>
        <dbReference type="Proteomes" id="UP000018895"/>
    </source>
</evidence>
<dbReference type="InterPro" id="IPR001451">
    <property type="entry name" value="Hexapep"/>
</dbReference>
<comment type="caution">
    <text evidence="3">The sequence shown here is derived from an EMBL/GenBank/DDBJ whole genome shotgun (WGS) entry which is preliminary data.</text>
</comment>
<dbReference type="InterPro" id="IPR050179">
    <property type="entry name" value="Trans_hexapeptide_repeat"/>
</dbReference>
<keyword evidence="4" id="KW-1185">Reference proteome</keyword>
<sequence length="206" mass="23131">MKKLNSTGPTIHETAKVRFSQIGKWTEIDERVRVTESNIGDYSYVLHDSEMIYTNVGKFCAIAPFTRINAGNHPISRPALANFTYRSSQYDLGENDQNFFQSRREQKVTIGHDVWIGQAALIMPGVSIGTGAVVGGGAVVTKDVAPYTIVAGVEAKPIRRRFSSEIENALLRIAWWDWDHSKIKDSMADFRNLSIEEFCGKYDPIE</sequence>
<proteinExistence type="predicted"/>